<feature type="compositionally biased region" description="Low complexity" evidence="1">
    <location>
        <begin position="149"/>
        <end position="161"/>
    </location>
</feature>
<feature type="region of interest" description="Disordered" evidence="1">
    <location>
        <begin position="1413"/>
        <end position="1492"/>
    </location>
</feature>
<protein>
    <recommendedName>
        <fullName evidence="2">SAC3/GANP/THP3 conserved domain-containing protein</fullName>
    </recommendedName>
</protein>
<sequence length="1519" mass="167561">MLNPQRQGGWGAGQAPNPPSNPFGHTTSTPPVNPFAPKVNPFLQGQTSSTTPTPNPFLANAAQPSSSNPSMLQTLSQMSEGQHQNFRMPTNMKNPFEKANTDSTIDTSSHSTASFKPKPNPFSGHNNAQPTNANNPFSTTSTANGTDVQSSPFSQQNSNPNTKPFGRPSSTQTSSQPTSTNNGPLKPNPFSKQAPAFTGGNRVSATPGANSQAKVSEYVKPAWPKQTQATSSTSANASTHTKQANGKRKGDDDTQRGNKLSRRSPSAGRGTNRSRSPAQGGRGTPTGKDAPGNPKSNQDRDEFAKKIRNQLAKDKIRPPQWPENPGSFEQRQAIERFRETYKAYRERARKSLTRAGLIDDPDKKRRLDEALVFKGICEDMCPEWEQVTRIVEHDIRGPEKGTDGNGDLVAIPSLMVKRLARSAAGQDAPLPMDVRSVRTLCRTLDYLIDLISSDDQLPSRHSFLWDRTRAIRIDFSFQKYAMTPDEILDQIYCLETIARFHVTSLHLLSQDGFAPADFSEQQEVEQLSKTLISLMEVYDDCAHQGIKCKNEPEFRGYFIVFNAYNPGLMERIEGWDVRFGNADGIKSAIAIVQCIDNIRKMQGPLYPETYSQLAIDAISIFFKLIAHPSVSYTMACFAEIHFNDVRKGIVKVIRRAFSRPRYGPKDLSPAVLKQYLHTDTEEEAVEFFKKHGFQFHEDGYLILSSNTEYTDARVRHSFSGDIVERKRSGRPLPEVIRTTVFEENITTISSSDESSEESLFVSNSQTAPPANSNRQGHQNSESHDRQTEASEHTPPSGLLATANPPPSQIFGNHTATMPPTAVPLKPLPLPAPPSDTTPISRDAFSTPVSVQPIVDSGAETTDSIPKGQQTNSLFGQSDNSTTPRASDTRNINPASISWIQNKLGGAPNKDDSLGGKKLEVNSEKAAFGDNVSTTQTSPPTKTVSDPNFFGFLNSGKDLSIPPTPSLFANVGAKASESSNKDGKQPLASSSSSTTLESISKPFGSSETINNAVQPTPISSPSTLPPLANGPSLGTNQQTSTTRKSAIFSQPSPTPTPTQQQPLPTSIPAPQSVTKKDPMSDFTRWFVCADRGLMESQLQEFAVTSILKAVWDEFHAAEKERIRREEEEKINAEVRNFRESRLGLKYFLRWHDGFRKRQRIRRMNEEKEKARQWRLPENIAKRERAAREEQERIVQETTDSMLRRSQHRVDETAQLRASTGLNLEYRGRRKTDTPTRLDVRSSSPESQSRSIEEALLATGVFNGVKDGRAAARYVARDFDPETEADLVQERKMRLRTENRSRIARGVHRLKELPEPKIHKEGSKTAMLRARCRGGSDDNMSISSGSLRNSTFSSSYRSSLGHNTNRVSKSRSRVADPYWTLKARGLVRMPNGEFLHESIALPMLREGKRIPSFGDYGLPAAEEAPPSQSPPSALNSLSPPHIRADELQVSQSSSSPSDTRSQKRKRRITEGSPLNGSPINTKRAKSGEVKSSSLTDADEHLADIASFMAMVEGRVSGLGHS</sequence>
<evidence type="ECO:0000313" key="3">
    <source>
        <dbReference type="EMBL" id="KAK6954136.1"/>
    </source>
</evidence>
<feature type="region of interest" description="Disordered" evidence="1">
    <location>
        <begin position="971"/>
        <end position="1075"/>
    </location>
</feature>
<feature type="compositionally biased region" description="Low complexity" evidence="1">
    <location>
        <begin position="1416"/>
        <end position="1438"/>
    </location>
</feature>
<feature type="compositionally biased region" description="Basic and acidic residues" evidence="1">
    <location>
        <begin position="780"/>
        <end position="791"/>
    </location>
</feature>
<accession>A0AAX6MNS9</accession>
<feature type="region of interest" description="Disordered" evidence="1">
    <location>
        <begin position="747"/>
        <end position="843"/>
    </location>
</feature>
<feature type="compositionally biased region" description="Pro residues" evidence="1">
    <location>
        <begin position="825"/>
        <end position="835"/>
    </location>
</feature>
<dbReference type="Proteomes" id="UP001369815">
    <property type="component" value="Unassembled WGS sequence"/>
</dbReference>
<feature type="compositionally biased region" description="Polar residues" evidence="1">
    <location>
        <begin position="201"/>
        <end position="214"/>
    </location>
</feature>
<dbReference type="GO" id="GO:0070390">
    <property type="term" value="C:transcription export complex 2"/>
    <property type="evidence" value="ECO:0007669"/>
    <property type="project" value="TreeGrafter"/>
</dbReference>
<name>A0AAX6MNS9_9PEZI</name>
<keyword evidence="4" id="KW-1185">Reference proteome</keyword>
<feature type="compositionally biased region" description="Low complexity" evidence="1">
    <location>
        <begin position="168"/>
        <end position="180"/>
    </location>
</feature>
<feature type="compositionally biased region" description="Polar residues" evidence="1">
    <location>
        <begin position="123"/>
        <end position="148"/>
    </location>
</feature>
<feature type="compositionally biased region" description="Low complexity" evidence="1">
    <location>
        <begin position="1446"/>
        <end position="1457"/>
    </location>
</feature>
<proteinExistence type="predicted"/>
<dbReference type="InterPro" id="IPR005062">
    <property type="entry name" value="SAC3/GANP/THP3_conserved"/>
</dbReference>
<feature type="compositionally biased region" description="Low complexity" evidence="1">
    <location>
        <begin position="59"/>
        <end position="70"/>
    </location>
</feature>
<reference evidence="3 4" key="1">
    <citation type="journal article" date="2024" name="Front Chem Biol">
        <title>Unveiling the potential of Daldinia eschscholtzii MFLUCC 19-0629 through bioactivity and bioinformatics studies for enhanced sustainable agriculture production.</title>
        <authorList>
            <person name="Brooks S."/>
            <person name="Weaver J.A."/>
            <person name="Klomchit A."/>
            <person name="Alharthi S.A."/>
            <person name="Onlamun T."/>
            <person name="Nurani R."/>
            <person name="Vong T.K."/>
            <person name="Alberti F."/>
            <person name="Greco C."/>
        </authorList>
    </citation>
    <scope>NUCLEOTIDE SEQUENCE [LARGE SCALE GENOMIC DNA]</scope>
    <source>
        <strain evidence="3">MFLUCC 19-0629</strain>
    </source>
</reference>
<dbReference type="Pfam" id="PF03399">
    <property type="entry name" value="SAC3_GANP"/>
    <property type="match status" value="1"/>
</dbReference>
<feature type="compositionally biased region" description="Basic and acidic residues" evidence="1">
    <location>
        <begin position="1229"/>
        <end position="1238"/>
    </location>
</feature>
<evidence type="ECO:0000259" key="2">
    <source>
        <dbReference type="Pfam" id="PF03399"/>
    </source>
</evidence>
<feature type="domain" description="SAC3/GANP/THP3 conserved" evidence="2">
    <location>
        <begin position="380"/>
        <end position="696"/>
    </location>
</feature>
<dbReference type="GO" id="GO:0005737">
    <property type="term" value="C:cytoplasm"/>
    <property type="evidence" value="ECO:0007669"/>
    <property type="project" value="TreeGrafter"/>
</dbReference>
<feature type="compositionally biased region" description="Low complexity" evidence="1">
    <location>
        <begin position="1014"/>
        <end position="1026"/>
    </location>
</feature>
<dbReference type="PANTHER" id="PTHR12436">
    <property type="entry name" value="80 KDA MCM3-ASSOCIATED PROTEIN"/>
    <property type="match status" value="1"/>
</dbReference>
<feature type="compositionally biased region" description="Low complexity" evidence="1">
    <location>
        <begin position="1344"/>
        <end position="1358"/>
    </location>
</feature>
<feature type="compositionally biased region" description="Low complexity" evidence="1">
    <location>
        <begin position="1056"/>
        <end position="1065"/>
    </location>
</feature>
<evidence type="ECO:0000313" key="4">
    <source>
        <dbReference type="Proteomes" id="UP001369815"/>
    </source>
</evidence>
<feature type="compositionally biased region" description="Polar residues" evidence="1">
    <location>
        <begin position="1002"/>
        <end position="1013"/>
    </location>
</feature>
<feature type="region of interest" description="Disordered" evidence="1">
    <location>
        <begin position="857"/>
        <end position="891"/>
    </location>
</feature>
<dbReference type="PANTHER" id="PTHR12436:SF3">
    <property type="entry name" value="GERMINAL-CENTER ASSOCIATED NUCLEAR PROTEIN"/>
    <property type="match status" value="1"/>
</dbReference>
<feature type="compositionally biased region" description="Polar residues" evidence="1">
    <location>
        <begin position="760"/>
        <end position="779"/>
    </location>
</feature>
<feature type="compositionally biased region" description="Polar residues" evidence="1">
    <location>
        <begin position="858"/>
        <end position="891"/>
    </location>
</feature>
<organism evidence="3 4">
    <name type="scientific">Daldinia eschscholtzii</name>
    <dbReference type="NCBI Taxonomy" id="292717"/>
    <lineage>
        <taxon>Eukaryota</taxon>
        <taxon>Fungi</taxon>
        <taxon>Dikarya</taxon>
        <taxon>Ascomycota</taxon>
        <taxon>Pezizomycotina</taxon>
        <taxon>Sordariomycetes</taxon>
        <taxon>Xylariomycetidae</taxon>
        <taxon>Xylariales</taxon>
        <taxon>Hypoxylaceae</taxon>
        <taxon>Daldinia</taxon>
    </lineage>
</organism>
<dbReference type="EMBL" id="JBANMG010000004">
    <property type="protein sequence ID" value="KAK6954136.1"/>
    <property type="molecule type" value="Genomic_DNA"/>
</dbReference>
<feature type="compositionally biased region" description="Low complexity" evidence="1">
    <location>
        <begin position="988"/>
        <end position="999"/>
    </location>
</feature>
<dbReference type="InterPro" id="IPR045107">
    <property type="entry name" value="SAC3/GANP/THP3"/>
</dbReference>
<feature type="compositionally biased region" description="Low complexity" evidence="1">
    <location>
        <begin position="101"/>
        <end position="114"/>
    </location>
</feature>
<evidence type="ECO:0000256" key="1">
    <source>
        <dbReference type="SAM" id="MobiDB-lite"/>
    </source>
</evidence>
<feature type="compositionally biased region" description="Polar residues" evidence="1">
    <location>
        <begin position="43"/>
        <end position="52"/>
    </location>
</feature>
<feature type="region of interest" description="Disordered" evidence="1">
    <location>
        <begin position="1221"/>
        <end position="1249"/>
    </location>
</feature>
<feature type="compositionally biased region" description="Polar residues" evidence="1">
    <location>
        <begin position="71"/>
        <end position="93"/>
    </location>
</feature>
<dbReference type="GO" id="GO:0006406">
    <property type="term" value="P:mRNA export from nucleus"/>
    <property type="evidence" value="ECO:0007669"/>
    <property type="project" value="TreeGrafter"/>
</dbReference>
<feature type="compositionally biased region" description="Polar residues" evidence="1">
    <location>
        <begin position="1031"/>
        <end position="1047"/>
    </location>
</feature>
<gene>
    <name evidence="3" type="ORF">Daesc_004098</name>
</gene>
<feature type="compositionally biased region" description="Low complexity" evidence="1">
    <location>
        <begin position="226"/>
        <end position="239"/>
    </location>
</feature>
<feature type="region of interest" description="Disordered" evidence="1">
    <location>
        <begin position="1332"/>
        <end position="1370"/>
    </location>
</feature>
<feature type="region of interest" description="Disordered" evidence="1">
    <location>
        <begin position="1"/>
        <end position="300"/>
    </location>
</feature>
<comment type="caution">
    <text evidence="3">The sequence shown here is derived from an EMBL/GenBank/DDBJ whole genome shotgun (WGS) entry which is preliminary data.</text>
</comment>
<dbReference type="Gene3D" id="1.25.40.990">
    <property type="match status" value="1"/>
</dbReference>
<feature type="region of interest" description="Disordered" evidence="1">
    <location>
        <begin position="311"/>
        <end position="330"/>
    </location>
</feature>